<dbReference type="VEuPathDB" id="VectorBase:ACUA014968"/>
<proteinExistence type="predicted"/>
<dbReference type="Proteomes" id="UP000075883">
    <property type="component" value="Unassembled WGS sequence"/>
</dbReference>
<feature type="compositionally biased region" description="Basic and acidic residues" evidence="1">
    <location>
        <begin position="272"/>
        <end position="292"/>
    </location>
</feature>
<dbReference type="AlphaFoldDB" id="A0A182MCJ3"/>
<name>A0A182MCJ3_9DIPT</name>
<reference evidence="2" key="2">
    <citation type="submission" date="2020-05" db="UniProtKB">
        <authorList>
            <consortium name="EnsemblMetazoa"/>
        </authorList>
    </citation>
    <scope>IDENTIFICATION</scope>
    <source>
        <strain evidence="2">A-37</strain>
    </source>
</reference>
<evidence type="ECO:0000313" key="2">
    <source>
        <dbReference type="EnsemblMetazoa" id="ACUA014968-PA"/>
    </source>
</evidence>
<sequence>MSKQTDKEAEKIITYGTPTLSDWKIYLRNLQQNPSIHNMATPDSSSSESSFELEESFKALLDRKRREMQEKRGEERPLMEDDDVASREVAEVEKTATGNESTFLEQDSISKISDTSFEEMERICAVLDKVNGFDNSVKIQEDTGKHLAPTLQQSASITLGDVTQLEDIDEPSGLWENTVLPCLSPVKRMHILRPSTILEESTMSAPAEASKNSSIETYISARQGAESININSATSGSDVYRTAQDTFDTDSYARSSMLDSGLTSDLTGVDNRSNDHQDHQDGYSKNSTREADSLEEEQNVIILDSSESDIEDEQGKKEYKQVENDTLGNIVPLESMVSERDESLLEHDEPTSLMYDDHGESAYNYPDEVSVLDEMPDRFNDTLEETDFMMKQGLKLLALKKQQQQAQEHRLQTAQKETNVIVKPRTNSGSDDGSRPMLLTPTGKNAMKATPQGSHFSYLTPTGGMSSRLNVSHGAHSAGFKQALFSSTGKNIVAKNPPSGGAASVGSFKKPVSRLPHLKVTGRKFDHIVSPIGAYIKKTPQSMLQTKINCHNKNLIDVLHSENRDSAASTGSNHGCKENQGVNLKGYTSSLPGKGVISSNRAHVLDERNVVRIPGGEKMQKLINSSPTMVIRHEGRIKYAEQTAGSDRKLTLNMSAMTDDSLADLSVLSSDVSVRVLKDAKRYN</sequence>
<dbReference type="EnsemblMetazoa" id="ACUA014968-RA">
    <property type="protein sequence ID" value="ACUA014968-PA"/>
    <property type="gene ID" value="ACUA014968"/>
</dbReference>
<accession>A0A182MCJ3</accession>
<evidence type="ECO:0008006" key="4">
    <source>
        <dbReference type="Google" id="ProtNLM"/>
    </source>
</evidence>
<feature type="region of interest" description="Disordered" evidence="1">
    <location>
        <begin position="64"/>
        <end position="84"/>
    </location>
</feature>
<protein>
    <recommendedName>
        <fullName evidence="4">Septin interacting protein</fullName>
    </recommendedName>
</protein>
<reference evidence="3" key="1">
    <citation type="submission" date="2013-09" db="EMBL/GenBank/DDBJ databases">
        <title>The Genome Sequence of Anopheles culicifacies species A.</title>
        <authorList>
            <consortium name="The Broad Institute Genomics Platform"/>
            <person name="Neafsey D.E."/>
            <person name="Besansky N."/>
            <person name="Howell P."/>
            <person name="Walton C."/>
            <person name="Young S.K."/>
            <person name="Zeng Q."/>
            <person name="Gargeya S."/>
            <person name="Fitzgerald M."/>
            <person name="Haas B."/>
            <person name="Abouelleil A."/>
            <person name="Allen A.W."/>
            <person name="Alvarado L."/>
            <person name="Arachchi H.M."/>
            <person name="Berlin A.M."/>
            <person name="Chapman S.B."/>
            <person name="Gainer-Dewar J."/>
            <person name="Goldberg J."/>
            <person name="Griggs A."/>
            <person name="Gujja S."/>
            <person name="Hansen M."/>
            <person name="Howarth C."/>
            <person name="Imamovic A."/>
            <person name="Ireland A."/>
            <person name="Larimer J."/>
            <person name="McCowan C."/>
            <person name="Murphy C."/>
            <person name="Pearson M."/>
            <person name="Poon T.W."/>
            <person name="Priest M."/>
            <person name="Roberts A."/>
            <person name="Saif S."/>
            <person name="Shea T."/>
            <person name="Sisk P."/>
            <person name="Sykes S."/>
            <person name="Wortman J."/>
            <person name="Nusbaum C."/>
            <person name="Birren B."/>
        </authorList>
    </citation>
    <scope>NUCLEOTIDE SEQUENCE [LARGE SCALE GENOMIC DNA]</scope>
    <source>
        <strain evidence="3">A-37</strain>
    </source>
</reference>
<evidence type="ECO:0000313" key="3">
    <source>
        <dbReference type="Proteomes" id="UP000075883"/>
    </source>
</evidence>
<dbReference type="STRING" id="139723.A0A182MCJ3"/>
<dbReference type="EMBL" id="AXCM01001606">
    <property type="status" value="NOT_ANNOTATED_CDS"/>
    <property type="molecule type" value="Genomic_DNA"/>
</dbReference>
<evidence type="ECO:0000256" key="1">
    <source>
        <dbReference type="SAM" id="MobiDB-lite"/>
    </source>
</evidence>
<keyword evidence="3" id="KW-1185">Reference proteome</keyword>
<organism evidence="2 3">
    <name type="scientific">Anopheles culicifacies</name>
    <dbReference type="NCBI Taxonomy" id="139723"/>
    <lineage>
        <taxon>Eukaryota</taxon>
        <taxon>Metazoa</taxon>
        <taxon>Ecdysozoa</taxon>
        <taxon>Arthropoda</taxon>
        <taxon>Hexapoda</taxon>
        <taxon>Insecta</taxon>
        <taxon>Pterygota</taxon>
        <taxon>Neoptera</taxon>
        <taxon>Endopterygota</taxon>
        <taxon>Diptera</taxon>
        <taxon>Nematocera</taxon>
        <taxon>Culicoidea</taxon>
        <taxon>Culicidae</taxon>
        <taxon>Anophelinae</taxon>
        <taxon>Anopheles</taxon>
        <taxon>culicifacies species complex</taxon>
    </lineage>
</organism>
<feature type="region of interest" description="Disordered" evidence="1">
    <location>
        <begin position="263"/>
        <end position="298"/>
    </location>
</feature>